<dbReference type="Proteomes" id="UP000319257">
    <property type="component" value="Unassembled WGS sequence"/>
</dbReference>
<dbReference type="InterPro" id="IPR009799">
    <property type="entry name" value="EthD_dom"/>
</dbReference>
<accession>A0A507ALJ6</accession>
<sequence length="142" mass="16305">MSSAPALKGPAPKPGRYVKISIFLRKLPHITDEYFHAYWANNHIIPALANKLFVEKVRRYNQHHITPELREQIQATGVPALDYDGVAEVWVDSLEDWKAISQDKDFIKAILPDEDHFLLKPNTFQIGYDNLVIGDEWQPKVA</sequence>
<dbReference type="InParanoid" id="A0A507ALJ6"/>
<dbReference type="OrthoDB" id="3454835at2759"/>
<protein>
    <recommendedName>
        <fullName evidence="2">EthD domain-containing protein</fullName>
    </recommendedName>
</protein>
<reference evidence="3 4" key="1">
    <citation type="submission" date="2019-06" db="EMBL/GenBank/DDBJ databases">
        <title>Draft genome sequence of the filamentous fungus Phialemoniopsis curvata isolated from diesel fuel.</title>
        <authorList>
            <person name="Varaljay V.A."/>
            <person name="Lyon W.J."/>
            <person name="Crouch A.L."/>
            <person name="Drake C.E."/>
            <person name="Hollomon J.M."/>
            <person name="Nadeau L.J."/>
            <person name="Nunn H.S."/>
            <person name="Stevenson B.S."/>
            <person name="Bojanowski C.L."/>
            <person name="Crookes-Goodson W.J."/>
        </authorList>
    </citation>
    <scope>NUCLEOTIDE SEQUENCE [LARGE SCALE GENOMIC DNA]</scope>
    <source>
        <strain evidence="3 4">D216</strain>
    </source>
</reference>
<dbReference type="EMBL" id="SKBQ01000082">
    <property type="protein sequence ID" value="TPX08007.1"/>
    <property type="molecule type" value="Genomic_DNA"/>
</dbReference>
<proteinExistence type="inferred from homology"/>
<evidence type="ECO:0000259" key="2">
    <source>
        <dbReference type="Pfam" id="PF07110"/>
    </source>
</evidence>
<name>A0A507ALJ6_9PEZI</name>
<comment type="similarity">
    <text evidence="1">Belongs to the tpcK family.</text>
</comment>
<feature type="domain" description="EthD" evidence="2">
    <location>
        <begin position="28"/>
        <end position="118"/>
    </location>
</feature>
<dbReference type="Pfam" id="PF07110">
    <property type="entry name" value="EthD"/>
    <property type="match status" value="1"/>
</dbReference>
<evidence type="ECO:0000313" key="3">
    <source>
        <dbReference type="EMBL" id="TPX08007.1"/>
    </source>
</evidence>
<dbReference type="AlphaFoldDB" id="A0A507ALJ6"/>
<evidence type="ECO:0000256" key="1">
    <source>
        <dbReference type="ARBA" id="ARBA00005986"/>
    </source>
</evidence>
<dbReference type="InterPro" id="IPR011008">
    <property type="entry name" value="Dimeric_a/b-barrel"/>
</dbReference>
<dbReference type="SUPFAM" id="SSF54909">
    <property type="entry name" value="Dimeric alpha+beta barrel"/>
    <property type="match status" value="1"/>
</dbReference>
<dbReference type="Gene3D" id="3.30.70.100">
    <property type="match status" value="1"/>
</dbReference>
<dbReference type="GeneID" id="41977785"/>
<organism evidence="3 4">
    <name type="scientific">Thyridium curvatum</name>
    <dbReference type="NCBI Taxonomy" id="1093900"/>
    <lineage>
        <taxon>Eukaryota</taxon>
        <taxon>Fungi</taxon>
        <taxon>Dikarya</taxon>
        <taxon>Ascomycota</taxon>
        <taxon>Pezizomycotina</taxon>
        <taxon>Sordariomycetes</taxon>
        <taxon>Sordariomycetidae</taxon>
        <taxon>Thyridiales</taxon>
        <taxon>Thyridiaceae</taxon>
        <taxon>Thyridium</taxon>
    </lineage>
</organism>
<dbReference type="RefSeq" id="XP_030989718.1">
    <property type="nucleotide sequence ID" value="XM_031132945.1"/>
</dbReference>
<comment type="caution">
    <text evidence="3">The sequence shown here is derived from an EMBL/GenBank/DDBJ whole genome shotgun (WGS) entry which is preliminary data.</text>
</comment>
<dbReference type="STRING" id="1093900.A0A507ALJ6"/>
<keyword evidence="4" id="KW-1185">Reference proteome</keyword>
<dbReference type="GO" id="GO:0016491">
    <property type="term" value="F:oxidoreductase activity"/>
    <property type="evidence" value="ECO:0007669"/>
    <property type="project" value="InterPro"/>
</dbReference>
<gene>
    <name evidence="3" type="ORF">E0L32_010338</name>
</gene>
<evidence type="ECO:0000313" key="4">
    <source>
        <dbReference type="Proteomes" id="UP000319257"/>
    </source>
</evidence>